<dbReference type="PANTHER" id="PTHR32440">
    <property type="entry name" value="PHOSPHATASE DCR2-RELATED-RELATED"/>
    <property type="match status" value="1"/>
</dbReference>
<dbReference type="InterPro" id="IPR029052">
    <property type="entry name" value="Metallo-depent_PP-like"/>
</dbReference>
<dbReference type="CDD" id="cd07383">
    <property type="entry name" value="MPP_Dcr2"/>
    <property type="match status" value="1"/>
</dbReference>
<protein>
    <submittedName>
        <fullName evidence="2">Metallophosphoesterase</fullName>
    </submittedName>
</protein>
<dbReference type="AlphaFoldDB" id="F8FN78"/>
<dbReference type="EMBL" id="CP002869">
    <property type="protein sequence ID" value="AEI45748.1"/>
    <property type="molecule type" value="Genomic_DNA"/>
</dbReference>
<dbReference type="GO" id="GO:0005737">
    <property type="term" value="C:cytoplasm"/>
    <property type="evidence" value="ECO:0007669"/>
    <property type="project" value="TreeGrafter"/>
</dbReference>
<dbReference type="PATRIC" id="fig|1036673.3.peg.6753"/>
<dbReference type="KEGG" id="pms:KNP414_07238"/>
<accession>F8FN78</accession>
<dbReference type="PANTHER" id="PTHR32440:SF0">
    <property type="entry name" value="PHOSPHATASE DCR2-RELATED"/>
    <property type="match status" value="1"/>
</dbReference>
<dbReference type="Gene3D" id="3.60.21.10">
    <property type="match status" value="1"/>
</dbReference>
<dbReference type="InterPro" id="IPR004843">
    <property type="entry name" value="Calcineurin-like_PHP"/>
</dbReference>
<gene>
    <name evidence="2" type="ordered locus">KNP414_07238</name>
</gene>
<name>F8FN78_PAEMK</name>
<feature type="domain" description="Calcineurin-like phosphoesterase" evidence="1">
    <location>
        <begin position="28"/>
        <end position="258"/>
    </location>
</feature>
<dbReference type="Pfam" id="PF00149">
    <property type="entry name" value="Metallophos"/>
    <property type="match status" value="1"/>
</dbReference>
<reference evidence="2 3" key="2">
    <citation type="journal article" date="2013" name="Genome Announc.">
        <title>Genome Sequence of Growth-Improving Paenibacillus mucilaginosus Strain KNP414.</title>
        <authorList>
            <person name="Lu J.J."/>
            <person name="Wang J.F."/>
            <person name="Hu X.F."/>
        </authorList>
    </citation>
    <scope>NUCLEOTIDE SEQUENCE [LARGE SCALE GENOMIC DNA]</scope>
    <source>
        <strain evidence="2 3">KNP414</strain>
    </source>
</reference>
<proteinExistence type="predicted"/>
<dbReference type="SUPFAM" id="SSF56300">
    <property type="entry name" value="Metallo-dependent phosphatases"/>
    <property type="match status" value="1"/>
</dbReference>
<sequence length="329" mass="37318">MYIYDIPFYGLEAAADMSSLRFREEGTFKIVQLTDLHWKNGEDEDRRTYSLMRGILEAEAPDLVIFTGDVIESGKCRDPFLSYRDAVKVADEFGLPWSAVFGNHDAEHGITKEEMIRVQQESPNCLTQAGPEELDGHGNYVLEIRSRTGTGTAAVLYCMDSGEYTDHSIGGYDWIRPAQINWYIEHSTRYTMENGGVPVPSLAFFHIPLPEYDELWRYHTCCGHNYEGIGGPKVNSGMFASFLRMGDVKGVFVGHDHVNDFWGELHGIRLCYGRATGYNTYGREGFPRGARVIQLVENKPGFQSWLRLDDGSQVSEQPVHPPEQVWKRV</sequence>
<reference evidence="3" key="1">
    <citation type="submission" date="2011-06" db="EMBL/GenBank/DDBJ databases">
        <title>Complete genome sequence of Paenibacillus mucilaginosus KNP414.</title>
        <authorList>
            <person name="Wang J."/>
            <person name="Hu S."/>
            <person name="Hu X."/>
            <person name="Zhang B."/>
            <person name="Dong D."/>
            <person name="Zhang S."/>
            <person name="Zhao K."/>
            <person name="Wu D."/>
        </authorList>
    </citation>
    <scope>NUCLEOTIDE SEQUENCE [LARGE SCALE GENOMIC DNA]</scope>
    <source>
        <strain evidence="3">KNP414</strain>
    </source>
</reference>
<evidence type="ECO:0000313" key="3">
    <source>
        <dbReference type="Proteomes" id="UP000006620"/>
    </source>
</evidence>
<dbReference type="HOGENOM" id="CLU_019692_0_1_9"/>
<evidence type="ECO:0000313" key="2">
    <source>
        <dbReference type="EMBL" id="AEI45748.1"/>
    </source>
</evidence>
<dbReference type="InterPro" id="IPR011230">
    <property type="entry name" value="PAP14/16/28/29"/>
</dbReference>
<dbReference type="Proteomes" id="UP000006620">
    <property type="component" value="Chromosome"/>
</dbReference>
<organism evidence="2 3">
    <name type="scientific">Paenibacillus mucilaginosus (strain KNP414)</name>
    <dbReference type="NCBI Taxonomy" id="1036673"/>
    <lineage>
        <taxon>Bacteria</taxon>
        <taxon>Bacillati</taxon>
        <taxon>Bacillota</taxon>
        <taxon>Bacilli</taxon>
        <taxon>Bacillales</taxon>
        <taxon>Paenibacillaceae</taxon>
        <taxon>Paenibacillus</taxon>
    </lineage>
</organism>
<dbReference type="GO" id="GO:0016788">
    <property type="term" value="F:hydrolase activity, acting on ester bonds"/>
    <property type="evidence" value="ECO:0007669"/>
    <property type="project" value="TreeGrafter"/>
</dbReference>
<dbReference type="PIRSF" id="PIRSF030250">
    <property type="entry name" value="Ptase_At2g46880"/>
    <property type="match status" value="1"/>
</dbReference>
<evidence type="ECO:0000259" key="1">
    <source>
        <dbReference type="Pfam" id="PF00149"/>
    </source>
</evidence>